<accession>A0A401PEI2</accession>
<name>A0A401PEI2_SCYTO</name>
<dbReference type="EMBL" id="BFAA01000366">
    <property type="protein sequence ID" value="GCB71508.1"/>
    <property type="molecule type" value="Genomic_DNA"/>
</dbReference>
<dbReference type="OrthoDB" id="6133115at2759"/>
<feature type="region of interest" description="Disordered" evidence="1">
    <location>
        <begin position="1"/>
        <end position="103"/>
    </location>
</feature>
<feature type="compositionally biased region" description="Basic and acidic residues" evidence="1">
    <location>
        <begin position="33"/>
        <end position="44"/>
    </location>
</feature>
<feature type="compositionally biased region" description="Polar residues" evidence="1">
    <location>
        <begin position="77"/>
        <end position="103"/>
    </location>
</feature>
<evidence type="ECO:0000256" key="1">
    <source>
        <dbReference type="SAM" id="MobiDB-lite"/>
    </source>
</evidence>
<sequence>MYKPQINLRPCYKDAENPAQFSTEESPDGQAEDSLKKTEVEKCVDTPLPLENQDADSKPSEVYMESQIEDKPEESEMLSQPCTQTEEMEMDNSQVQSEGNPYT</sequence>
<proteinExistence type="predicted"/>
<keyword evidence="3" id="KW-1185">Reference proteome</keyword>
<evidence type="ECO:0000313" key="3">
    <source>
        <dbReference type="Proteomes" id="UP000288216"/>
    </source>
</evidence>
<gene>
    <name evidence="2" type="ORF">scyTo_0001600</name>
</gene>
<evidence type="ECO:0000313" key="2">
    <source>
        <dbReference type="EMBL" id="GCB71508.1"/>
    </source>
</evidence>
<dbReference type="AlphaFoldDB" id="A0A401PEI2"/>
<comment type="caution">
    <text evidence="2">The sequence shown here is derived from an EMBL/GenBank/DDBJ whole genome shotgun (WGS) entry which is preliminary data.</text>
</comment>
<organism evidence="2 3">
    <name type="scientific">Scyliorhinus torazame</name>
    <name type="common">Cloudy catshark</name>
    <name type="synonym">Catulus torazame</name>
    <dbReference type="NCBI Taxonomy" id="75743"/>
    <lineage>
        <taxon>Eukaryota</taxon>
        <taxon>Metazoa</taxon>
        <taxon>Chordata</taxon>
        <taxon>Craniata</taxon>
        <taxon>Vertebrata</taxon>
        <taxon>Chondrichthyes</taxon>
        <taxon>Elasmobranchii</taxon>
        <taxon>Galeomorphii</taxon>
        <taxon>Galeoidea</taxon>
        <taxon>Carcharhiniformes</taxon>
        <taxon>Scyliorhinidae</taxon>
        <taxon>Scyliorhinus</taxon>
    </lineage>
</organism>
<protein>
    <submittedName>
        <fullName evidence="2">Uncharacterized protein</fullName>
    </submittedName>
</protein>
<reference evidence="2 3" key="1">
    <citation type="journal article" date="2018" name="Nat. Ecol. Evol.">
        <title>Shark genomes provide insights into elasmobranch evolution and the origin of vertebrates.</title>
        <authorList>
            <person name="Hara Y"/>
            <person name="Yamaguchi K"/>
            <person name="Onimaru K"/>
            <person name="Kadota M"/>
            <person name="Koyanagi M"/>
            <person name="Keeley SD"/>
            <person name="Tatsumi K"/>
            <person name="Tanaka K"/>
            <person name="Motone F"/>
            <person name="Kageyama Y"/>
            <person name="Nozu R"/>
            <person name="Adachi N"/>
            <person name="Nishimura O"/>
            <person name="Nakagawa R"/>
            <person name="Tanegashima C"/>
            <person name="Kiyatake I"/>
            <person name="Matsumoto R"/>
            <person name="Murakumo K"/>
            <person name="Nishida K"/>
            <person name="Terakita A"/>
            <person name="Kuratani S"/>
            <person name="Sato K"/>
            <person name="Hyodo S Kuraku.S."/>
        </authorList>
    </citation>
    <scope>NUCLEOTIDE SEQUENCE [LARGE SCALE GENOMIC DNA]</scope>
</reference>
<dbReference type="Proteomes" id="UP000288216">
    <property type="component" value="Unassembled WGS sequence"/>
</dbReference>